<dbReference type="RefSeq" id="WP_198827006.1">
    <property type="nucleotide sequence ID" value="NZ_CP066308.1"/>
</dbReference>
<reference evidence="1 3" key="1">
    <citation type="submission" date="2020-12" db="EMBL/GenBank/DDBJ databases">
        <title>strain FJAT-54423T represents a novel species of the genus Brevibacillus.</title>
        <authorList>
            <person name="Tang R."/>
        </authorList>
    </citation>
    <scope>NUCLEOTIDE SEQUENCE [LARGE SCALE GENOMIC DNA]</scope>
    <source>
        <strain evidence="1 3">FJAT-54423</strain>
    </source>
</reference>
<accession>A0A7T5JMV8</accession>
<dbReference type="EMBL" id="CP066308">
    <property type="protein sequence ID" value="QQE73380.1"/>
    <property type="molecule type" value="Genomic_DNA"/>
</dbReference>
<evidence type="ECO:0000313" key="4">
    <source>
        <dbReference type="Proteomes" id="UP000677234"/>
    </source>
</evidence>
<gene>
    <name evidence="1" type="ORF">JD108_15930</name>
    <name evidence="2" type="ORF">KDJ56_15875</name>
</gene>
<dbReference type="KEGG" id="bcop:JD108_15930"/>
<sequence>MLYLLGGIVLLVGVAWCFTGMNSLRQKDEFGAKQPMDDAIAHQTLHQIDQHNHHI</sequence>
<proteinExistence type="predicted"/>
<dbReference type="EMBL" id="CP073708">
    <property type="protein sequence ID" value="QUO40461.1"/>
    <property type="molecule type" value="Genomic_DNA"/>
</dbReference>
<keyword evidence="4" id="KW-1185">Reference proteome</keyword>
<dbReference type="AlphaFoldDB" id="A0A7T5JMV8"/>
<evidence type="ECO:0000313" key="3">
    <source>
        <dbReference type="Proteomes" id="UP000595847"/>
    </source>
</evidence>
<reference evidence="2" key="2">
    <citation type="submission" date="2021-04" db="EMBL/GenBank/DDBJ databases">
        <title>Brevibacillus composti FJAT-54423, complete genome.</title>
        <authorList>
            <person name="Tang R."/>
        </authorList>
    </citation>
    <scope>NUCLEOTIDE SEQUENCE</scope>
    <source>
        <strain evidence="2">FJAT-54424</strain>
    </source>
</reference>
<evidence type="ECO:0000313" key="2">
    <source>
        <dbReference type="EMBL" id="QUO40461.1"/>
    </source>
</evidence>
<dbReference type="Proteomes" id="UP000677234">
    <property type="component" value="Chromosome"/>
</dbReference>
<organism evidence="1 3">
    <name type="scientific">Brevibacillus composti</name>
    <dbReference type="NCBI Taxonomy" id="2796470"/>
    <lineage>
        <taxon>Bacteria</taxon>
        <taxon>Bacillati</taxon>
        <taxon>Bacillota</taxon>
        <taxon>Bacilli</taxon>
        <taxon>Bacillales</taxon>
        <taxon>Paenibacillaceae</taxon>
        <taxon>Brevibacillus</taxon>
    </lineage>
</organism>
<name>A0A7T5JMV8_9BACL</name>
<protein>
    <submittedName>
        <fullName evidence="1">Uncharacterized protein</fullName>
    </submittedName>
</protein>
<dbReference type="Proteomes" id="UP000595847">
    <property type="component" value="Chromosome"/>
</dbReference>
<evidence type="ECO:0000313" key="1">
    <source>
        <dbReference type="EMBL" id="QQE73380.1"/>
    </source>
</evidence>